<dbReference type="GO" id="GO:0004814">
    <property type="term" value="F:arginine-tRNA ligase activity"/>
    <property type="evidence" value="ECO:0007669"/>
    <property type="project" value="InterPro"/>
</dbReference>
<keyword evidence="6 10" id="KW-0067">ATP-binding</keyword>
<evidence type="ECO:0000256" key="7">
    <source>
        <dbReference type="ARBA" id="ARBA00022917"/>
    </source>
</evidence>
<reference evidence="12 13" key="1">
    <citation type="submission" date="2016-10" db="EMBL/GenBank/DDBJ databases">
        <authorList>
            <person name="de Groot N.N."/>
        </authorList>
    </citation>
    <scope>NUCLEOTIDE SEQUENCE [LARGE SCALE GENOMIC DNA]</scope>
    <source>
        <strain evidence="12 13">DSM 45514</strain>
    </source>
</reference>
<dbReference type="InterPro" id="IPR006194">
    <property type="entry name" value="Gly-tRNA-synth_heterodimer"/>
</dbReference>
<dbReference type="AlphaFoldDB" id="A0A1G6P3R0"/>
<evidence type="ECO:0000313" key="13">
    <source>
        <dbReference type="Proteomes" id="UP000199387"/>
    </source>
</evidence>
<dbReference type="Proteomes" id="UP000199387">
    <property type="component" value="Unassembled WGS sequence"/>
</dbReference>
<dbReference type="Pfam" id="PF05746">
    <property type="entry name" value="DALR_1"/>
    <property type="match status" value="1"/>
</dbReference>
<evidence type="ECO:0000256" key="2">
    <source>
        <dbReference type="ARBA" id="ARBA00008226"/>
    </source>
</evidence>
<comment type="catalytic activity">
    <reaction evidence="9 10">
        <text>tRNA(Gly) + glycine + ATP = glycyl-tRNA(Gly) + AMP + diphosphate</text>
        <dbReference type="Rhea" id="RHEA:16013"/>
        <dbReference type="Rhea" id="RHEA-COMP:9664"/>
        <dbReference type="Rhea" id="RHEA-COMP:9683"/>
        <dbReference type="ChEBI" id="CHEBI:30616"/>
        <dbReference type="ChEBI" id="CHEBI:33019"/>
        <dbReference type="ChEBI" id="CHEBI:57305"/>
        <dbReference type="ChEBI" id="CHEBI:78442"/>
        <dbReference type="ChEBI" id="CHEBI:78522"/>
        <dbReference type="ChEBI" id="CHEBI:456215"/>
        <dbReference type="EC" id="6.1.1.14"/>
    </reaction>
</comment>
<dbReference type="EC" id="6.1.1.14" evidence="10"/>
<dbReference type="GO" id="GO:0005829">
    <property type="term" value="C:cytosol"/>
    <property type="evidence" value="ECO:0007669"/>
    <property type="project" value="TreeGrafter"/>
</dbReference>
<evidence type="ECO:0000256" key="6">
    <source>
        <dbReference type="ARBA" id="ARBA00022840"/>
    </source>
</evidence>
<dbReference type="Pfam" id="PF02092">
    <property type="entry name" value="tRNA_synt_2f"/>
    <property type="match status" value="1"/>
</dbReference>
<gene>
    <name evidence="10" type="primary">glyS</name>
    <name evidence="12" type="ORF">SAMN04488112_11555</name>
</gene>
<dbReference type="GO" id="GO:0004820">
    <property type="term" value="F:glycine-tRNA ligase activity"/>
    <property type="evidence" value="ECO:0007669"/>
    <property type="project" value="UniProtKB-UniRule"/>
</dbReference>
<dbReference type="PRINTS" id="PR01045">
    <property type="entry name" value="TRNASYNTHGB"/>
</dbReference>
<comment type="subunit">
    <text evidence="10">Tetramer of two alpha and two beta subunits.</text>
</comment>
<evidence type="ECO:0000256" key="5">
    <source>
        <dbReference type="ARBA" id="ARBA00022741"/>
    </source>
</evidence>
<dbReference type="OrthoDB" id="9775440at2"/>
<keyword evidence="8 10" id="KW-0030">Aminoacyl-tRNA synthetase</keyword>
<sequence>MAERDLLVEIGLEEMPARFIEGGMKQLEDKLTAWLDEKRIGHGLARTYATPRRLAVVVEAVADRQTDVEEEVRGPAERIAVAEDGSWTKAAQGFARKQGISVDQLQLQEHKGENYVFAKKHEKGQETSTLLYEGLAEVLGSIHFPKSMRWGSRRTRFIRPIRWLVCLYGEDSVPVEWAGVTADNRTWGHRFLGGETQLTAPSDYVGALREQSVWVDVEERREEIRKQLRQLEQQHGWNIPVDEKLLDEVTHLVEIPTAFYGTFHESFLELPAAVLITSMREHQRYFPVESRDGQLLPYFVSVRNGDDRSLDKVAQGNEKVLSARLADARFFYEEDRKLPIEEAVRKLDDVVYFENLGTVGDQVERIRYLVAEWARRLSLDEATRAILSRAAEISKFDLSTLMVDEFPELSGVMGAEYAAKAGEQTEVARAVLEHHYPRFAGDRLPEGIVGTLISLADKMDAVVSAFAVGIQPTGSQDPYGLRRRASGVVHILAGRDLGNLSLDRLLDDCLQRLETDDWLQREQQQVKEELLHFFRLRLKTLLQEKGIRYDVIDAVLASDIAYPQLVLERAQVLTENVAKEEFKSVVEAFSRVANLSAKGDPEAKVNGDLLDLWAERELYAAITSAARSFASAEEQQDAQGMFEAIAQLAPVIHRFFDDVLVMAEDKATRNNRLSLLRDIDRLTHRFADFNKIVFAS</sequence>
<evidence type="ECO:0000256" key="8">
    <source>
        <dbReference type="ARBA" id="ARBA00023146"/>
    </source>
</evidence>
<dbReference type="GO" id="GO:0006426">
    <property type="term" value="P:glycyl-tRNA aminoacylation"/>
    <property type="evidence" value="ECO:0007669"/>
    <property type="project" value="UniProtKB-UniRule"/>
</dbReference>
<keyword evidence="5 10" id="KW-0547">Nucleotide-binding</keyword>
<evidence type="ECO:0000256" key="1">
    <source>
        <dbReference type="ARBA" id="ARBA00004496"/>
    </source>
</evidence>
<dbReference type="HAMAP" id="MF_00255">
    <property type="entry name" value="Gly_tRNA_synth_beta"/>
    <property type="match status" value="1"/>
</dbReference>
<feature type="domain" description="DALR anticodon binding" evidence="11">
    <location>
        <begin position="587"/>
        <end position="678"/>
    </location>
</feature>
<evidence type="ECO:0000256" key="9">
    <source>
        <dbReference type="ARBA" id="ARBA00047937"/>
    </source>
</evidence>
<dbReference type="RefSeq" id="WP_091571233.1">
    <property type="nucleotide sequence ID" value="NZ_FMZA01000015.1"/>
</dbReference>
<evidence type="ECO:0000256" key="4">
    <source>
        <dbReference type="ARBA" id="ARBA00022598"/>
    </source>
</evidence>
<accession>A0A1G6P3R0</accession>
<evidence type="ECO:0000256" key="10">
    <source>
        <dbReference type="HAMAP-Rule" id="MF_00255"/>
    </source>
</evidence>
<evidence type="ECO:0000259" key="11">
    <source>
        <dbReference type="Pfam" id="PF05746"/>
    </source>
</evidence>
<dbReference type="STRING" id="1236220.SAMN04488112_11555"/>
<dbReference type="SUPFAM" id="SSF109604">
    <property type="entry name" value="HD-domain/PDEase-like"/>
    <property type="match status" value="1"/>
</dbReference>
<dbReference type="PANTHER" id="PTHR30075:SF2">
    <property type="entry name" value="GLYCINE--TRNA LIGASE, CHLOROPLASTIC_MITOCHONDRIAL 2"/>
    <property type="match status" value="1"/>
</dbReference>
<evidence type="ECO:0000313" key="12">
    <source>
        <dbReference type="EMBL" id="SDC74699.1"/>
    </source>
</evidence>
<keyword evidence="4 10" id="KW-0436">Ligase</keyword>
<comment type="similarity">
    <text evidence="2 10">Belongs to the class-II aminoacyl-tRNA synthetase family.</text>
</comment>
<evidence type="ECO:0000256" key="3">
    <source>
        <dbReference type="ARBA" id="ARBA00022490"/>
    </source>
</evidence>
<dbReference type="GO" id="GO:0006420">
    <property type="term" value="P:arginyl-tRNA aminoacylation"/>
    <property type="evidence" value="ECO:0007669"/>
    <property type="project" value="InterPro"/>
</dbReference>
<dbReference type="EMBL" id="FMZA01000015">
    <property type="protein sequence ID" value="SDC74699.1"/>
    <property type="molecule type" value="Genomic_DNA"/>
</dbReference>
<keyword evidence="3 10" id="KW-0963">Cytoplasm</keyword>
<organism evidence="12 13">
    <name type="scientific">Melghirimyces thermohalophilus</name>
    <dbReference type="NCBI Taxonomy" id="1236220"/>
    <lineage>
        <taxon>Bacteria</taxon>
        <taxon>Bacillati</taxon>
        <taxon>Bacillota</taxon>
        <taxon>Bacilli</taxon>
        <taxon>Bacillales</taxon>
        <taxon>Thermoactinomycetaceae</taxon>
        <taxon>Melghirimyces</taxon>
    </lineage>
</organism>
<keyword evidence="13" id="KW-1185">Reference proteome</keyword>
<protein>
    <recommendedName>
        <fullName evidence="10">Glycine--tRNA ligase beta subunit</fullName>
        <ecNumber evidence="10">6.1.1.14</ecNumber>
    </recommendedName>
    <alternativeName>
        <fullName evidence="10">Glycyl-tRNA synthetase beta subunit</fullName>
        <shortName evidence="10">GlyRS</shortName>
    </alternativeName>
</protein>
<keyword evidence="7 10" id="KW-0648">Protein biosynthesis</keyword>
<dbReference type="PROSITE" id="PS50861">
    <property type="entry name" value="AA_TRNA_LIGASE_II_GLYAB"/>
    <property type="match status" value="1"/>
</dbReference>
<comment type="subcellular location">
    <subcellularLocation>
        <location evidence="1 10">Cytoplasm</location>
    </subcellularLocation>
</comment>
<dbReference type="GO" id="GO:0005524">
    <property type="term" value="F:ATP binding"/>
    <property type="evidence" value="ECO:0007669"/>
    <property type="project" value="UniProtKB-UniRule"/>
</dbReference>
<name>A0A1G6P3R0_9BACL</name>
<dbReference type="InterPro" id="IPR015944">
    <property type="entry name" value="Gly-tRNA-synth_bsu"/>
</dbReference>
<proteinExistence type="inferred from homology"/>
<dbReference type="NCBIfam" id="TIGR00211">
    <property type="entry name" value="glyS"/>
    <property type="match status" value="1"/>
</dbReference>
<dbReference type="InterPro" id="IPR008909">
    <property type="entry name" value="DALR_anticod-bd"/>
</dbReference>
<dbReference type="PANTHER" id="PTHR30075">
    <property type="entry name" value="GLYCYL-TRNA SYNTHETASE"/>
    <property type="match status" value="1"/>
</dbReference>